<evidence type="ECO:0000256" key="10">
    <source>
        <dbReference type="HAMAP-Rule" id="MF_02019"/>
    </source>
</evidence>
<dbReference type="GO" id="GO:0005737">
    <property type="term" value="C:cytoplasm"/>
    <property type="evidence" value="ECO:0007669"/>
    <property type="project" value="UniProtKB-SubCell"/>
</dbReference>
<dbReference type="HAMAP" id="MF_02019">
    <property type="entry name" value="MurF"/>
    <property type="match status" value="1"/>
</dbReference>
<comment type="function">
    <text evidence="10 11">Involved in cell wall formation. Catalyzes the final step in the synthesis of UDP-N-acetylmuramoyl-pentapeptide, the precursor of murein.</text>
</comment>
<evidence type="ECO:0000313" key="15">
    <source>
        <dbReference type="EMBL" id="PWD81680.1"/>
    </source>
</evidence>
<reference evidence="16" key="1">
    <citation type="submission" date="2018-05" db="EMBL/GenBank/DDBJ databases">
        <title>Ignatzschineria dubaiensis sp. nov., isolated from necrotic foot tissues of dromedaries (Camelus dromedarius) and associated maggots in Dubai, United Arab Emirates.</title>
        <authorList>
            <person name="Tsang C.C."/>
            <person name="Tang J.Y.M."/>
            <person name="Fong J.Y.H."/>
            <person name="Kinne J."/>
            <person name="Lee H.H."/>
            <person name="Joseph M."/>
            <person name="Jose S."/>
            <person name="Schuster R.K."/>
            <person name="Tang Y."/>
            <person name="Sivakumar S."/>
            <person name="Chen J.H.K."/>
            <person name="Teng J.L.L."/>
            <person name="Lau S.K.P."/>
            <person name="Wernery U."/>
            <person name="Woo P.C.Y."/>
        </authorList>
    </citation>
    <scope>NUCLEOTIDE SEQUENCE [LARGE SCALE GENOMIC DNA]</scope>
    <source>
        <strain evidence="16">KCTC 22644</strain>
    </source>
</reference>
<comment type="subcellular location">
    <subcellularLocation>
        <location evidence="10 11">Cytoplasm</location>
    </subcellularLocation>
</comment>
<comment type="pathway">
    <text evidence="10 11">Cell wall biogenesis; peptidoglycan biosynthesis.</text>
</comment>
<sequence length="456" mass="49109">MKLSEAAKIMNGELIGQDAYFFGAASDTRKLKPGELFFAWKGERFDAHDYLESAEMKGAICAVVERFIPSAQIAQIVVKDSQKALAKIAKAWRKAWKGTMIALTGSNGKTTLKEMITSILSVKHEVLATEGNYNNHVGCPLMLLRLNTHHTHAVIEMGANHPKEIEFLTKIVQPDIAILNNAGACHLEGFGSLEGVAKAKSEIFMGLSESGTAIINADDAFAEFWQSNLEGQKVMTFGIDHPANVMASALDGQHFHLSIQSGEPSSQVSALEADVTLQLLGRHNILNALAATAAAYSAGETIETIVTGLEAVAPVKGRLQVVKIQDKVQLINDAYNANPNSLRAGIDACHAGVRWLVLGNMRELGSEEVVIHQDAGRYAKEAGFTKLFALGELAAHSAVAFGDGGSSYENHEALLTALQSAIAEYQGDALLTILLKGSNSMNMQYFYETLAPSEIR</sequence>
<evidence type="ECO:0000256" key="3">
    <source>
        <dbReference type="ARBA" id="ARBA00022618"/>
    </source>
</evidence>
<keyword evidence="3 10" id="KW-0132">Cell division</keyword>
<dbReference type="Gene3D" id="3.40.1190.10">
    <property type="entry name" value="Mur-like, catalytic domain"/>
    <property type="match status" value="1"/>
</dbReference>
<evidence type="ECO:0000259" key="12">
    <source>
        <dbReference type="Pfam" id="PF01225"/>
    </source>
</evidence>
<dbReference type="InterPro" id="IPR051046">
    <property type="entry name" value="MurCDEF_CellWall_CoF430Synth"/>
</dbReference>
<dbReference type="InterPro" id="IPR036565">
    <property type="entry name" value="Mur-like_cat_sf"/>
</dbReference>
<evidence type="ECO:0000256" key="2">
    <source>
        <dbReference type="ARBA" id="ARBA00022598"/>
    </source>
</evidence>
<evidence type="ECO:0000256" key="7">
    <source>
        <dbReference type="ARBA" id="ARBA00022984"/>
    </source>
</evidence>
<keyword evidence="8 10" id="KW-0131">Cell cycle</keyword>
<dbReference type="NCBIfam" id="TIGR01143">
    <property type="entry name" value="murF"/>
    <property type="match status" value="1"/>
</dbReference>
<dbReference type="Gene3D" id="3.90.190.20">
    <property type="entry name" value="Mur ligase, C-terminal domain"/>
    <property type="match status" value="1"/>
</dbReference>
<feature type="domain" description="Mur ligase N-terminal catalytic" evidence="12">
    <location>
        <begin position="27"/>
        <end position="92"/>
    </location>
</feature>
<dbReference type="GO" id="GO:0047480">
    <property type="term" value="F:UDP-N-acetylmuramoyl-tripeptide-D-alanyl-D-alanine ligase activity"/>
    <property type="evidence" value="ECO:0007669"/>
    <property type="project" value="UniProtKB-UniRule"/>
</dbReference>
<feature type="domain" description="Mur ligase C-terminal" evidence="13">
    <location>
        <begin position="317"/>
        <end position="438"/>
    </location>
</feature>
<dbReference type="Pfam" id="PF02875">
    <property type="entry name" value="Mur_ligase_C"/>
    <property type="match status" value="1"/>
</dbReference>
<dbReference type="UniPathway" id="UPA00219"/>
<name>A0A2U2AGB3_9GAMM</name>
<dbReference type="SUPFAM" id="SSF63418">
    <property type="entry name" value="MurE/MurF N-terminal domain"/>
    <property type="match status" value="1"/>
</dbReference>
<dbReference type="InterPro" id="IPR013221">
    <property type="entry name" value="Mur_ligase_cen"/>
</dbReference>
<dbReference type="PANTHER" id="PTHR43024">
    <property type="entry name" value="UDP-N-ACETYLMURAMOYL-TRIPEPTIDE--D-ALANYL-D-ALANINE LIGASE"/>
    <property type="match status" value="1"/>
</dbReference>
<dbReference type="Proteomes" id="UP000245020">
    <property type="component" value="Unassembled WGS sequence"/>
</dbReference>
<keyword evidence="2 10" id="KW-0436">Ligase</keyword>
<dbReference type="SUPFAM" id="SSF53244">
    <property type="entry name" value="MurD-like peptide ligases, peptide-binding domain"/>
    <property type="match status" value="1"/>
</dbReference>
<evidence type="ECO:0000256" key="6">
    <source>
        <dbReference type="ARBA" id="ARBA00022960"/>
    </source>
</evidence>
<dbReference type="OrthoDB" id="9801978at2"/>
<dbReference type="Pfam" id="PF08245">
    <property type="entry name" value="Mur_ligase_M"/>
    <property type="match status" value="1"/>
</dbReference>
<accession>A0A2U2AGB3</accession>
<keyword evidence="4 10" id="KW-0547">Nucleotide-binding</keyword>
<dbReference type="InterPro" id="IPR005863">
    <property type="entry name" value="UDP-N-AcMur_synth"/>
</dbReference>
<dbReference type="InterPro" id="IPR036615">
    <property type="entry name" value="Mur_ligase_C_dom_sf"/>
</dbReference>
<evidence type="ECO:0000256" key="9">
    <source>
        <dbReference type="ARBA" id="ARBA00023316"/>
    </source>
</evidence>
<evidence type="ECO:0000313" key="16">
    <source>
        <dbReference type="Proteomes" id="UP000245020"/>
    </source>
</evidence>
<feature type="binding site" evidence="10">
    <location>
        <begin position="105"/>
        <end position="111"/>
    </location>
    <ligand>
        <name>ATP</name>
        <dbReference type="ChEBI" id="CHEBI:30616"/>
    </ligand>
</feature>
<dbReference type="Gene3D" id="3.40.1390.10">
    <property type="entry name" value="MurE/MurF, N-terminal domain"/>
    <property type="match status" value="1"/>
</dbReference>
<evidence type="ECO:0000256" key="1">
    <source>
        <dbReference type="ARBA" id="ARBA00022490"/>
    </source>
</evidence>
<keyword evidence="9 10" id="KW-0961">Cell wall biogenesis/degradation</keyword>
<dbReference type="EC" id="6.3.2.10" evidence="10 11"/>
<keyword evidence="7 10" id="KW-0573">Peptidoglycan synthesis</keyword>
<protein>
    <recommendedName>
        <fullName evidence="10 11">UDP-N-acetylmuramoyl-tripeptide--D-alanyl-D-alanine ligase</fullName>
        <ecNumber evidence="10 11">6.3.2.10</ecNumber>
    </recommendedName>
    <alternativeName>
        <fullName evidence="10">D-alanyl-D-alanine-adding enzyme</fullName>
    </alternativeName>
</protein>
<comment type="caution">
    <text evidence="15">The sequence shown here is derived from an EMBL/GenBank/DDBJ whole genome shotgun (WGS) entry which is preliminary data.</text>
</comment>
<dbReference type="InterPro" id="IPR035911">
    <property type="entry name" value="MurE/MurF_N"/>
</dbReference>
<dbReference type="Pfam" id="PF01225">
    <property type="entry name" value="Mur_ligase"/>
    <property type="match status" value="1"/>
</dbReference>
<feature type="domain" description="Mur ligase central" evidence="14">
    <location>
        <begin position="104"/>
        <end position="295"/>
    </location>
</feature>
<evidence type="ECO:0000259" key="13">
    <source>
        <dbReference type="Pfam" id="PF02875"/>
    </source>
</evidence>
<evidence type="ECO:0000256" key="4">
    <source>
        <dbReference type="ARBA" id="ARBA00022741"/>
    </source>
</evidence>
<dbReference type="InterPro" id="IPR000713">
    <property type="entry name" value="Mur_ligase_N"/>
</dbReference>
<dbReference type="AlphaFoldDB" id="A0A2U2AGB3"/>
<dbReference type="GO" id="GO:0008766">
    <property type="term" value="F:UDP-N-acetylmuramoylalanyl-D-glutamyl-2,6-diaminopimelate-D-alanyl-D-alanine ligase activity"/>
    <property type="evidence" value="ECO:0007669"/>
    <property type="project" value="RHEA"/>
</dbReference>
<dbReference type="GO" id="GO:0071555">
    <property type="term" value="P:cell wall organization"/>
    <property type="evidence" value="ECO:0007669"/>
    <property type="project" value="UniProtKB-KW"/>
</dbReference>
<organism evidence="15 16">
    <name type="scientific">Ignatzschineria ureiclastica</name>
    <dbReference type="NCBI Taxonomy" id="472582"/>
    <lineage>
        <taxon>Bacteria</taxon>
        <taxon>Pseudomonadati</taxon>
        <taxon>Pseudomonadota</taxon>
        <taxon>Gammaproteobacteria</taxon>
        <taxon>Cardiobacteriales</taxon>
        <taxon>Ignatzschineriaceae</taxon>
        <taxon>Ignatzschineria</taxon>
    </lineage>
</organism>
<dbReference type="RefSeq" id="WP_109188313.1">
    <property type="nucleotide sequence ID" value="NZ_BMYA01000001.1"/>
</dbReference>
<dbReference type="GO" id="GO:0009252">
    <property type="term" value="P:peptidoglycan biosynthetic process"/>
    <property type="evidence" value="ECO:0007669"/>
    <property type="project" value="UniProtKB-UniRule"/>
</dbReference>
<dbReference type="GO" id="GO:0051301">
    <property type="term" value="P:cell division"/>
    <property type="evidence" value="ECO:0007669"/>
    <property type="project" value="UniProtKB-KW"/>
</dbReference>
<dbReference type="PANTHER" id="PTHR43024:SF1">
    <property type="entry name" value="UDP-N-ACETYLMURAMOYL-TRIPEPTIDE--D-ALANYL-D-ALANINE LIGASE"/>
    <property type="match status" value="1"/>
</dbReference>
<keyword evidence="1 10" id="KW-0963">Cytoplasm</keyword>
<proteinExistence type="inferred from homology"/>
<dbReference type="InterPro" id="IPR004101">
    <property type="entry name" value="Mur_ligase_C"/>
</dbReference>
<evidence type="ECO:0000256" key="5">
    <source>
        <dbReference type="ARBA" id="ARBA00022840"/>
    </source>
</evidence>
<keyword evidence="5 10" id="KW-0067">ATP-binding</keyword>
<comment type="catalytic activity">
    <reaction evidence="10 11">
        <text>D-alanyl-D-alanine + UDP-N-acetyl-alpha-D-muramoyl-L-alanyl-gamma-D-glutamyl-meso-2,6-diaminopimelate + ATP = UDP-N-acetyl-alpha-D-muramoyl-L-alanyl-gamma-D-glutamyl-meso-2,6-diaminopimeloyl-D-alanyl-D-alanine + ADP + phosphate + H(+)</text>
        <dbReference type="Rhea" id="RHEA:28374"/>
        <dbReference type="ChEBI" id="CHEBI:15378"/>
        <dbReference type="ChEBI" id="CHEBI:30616"/>
        <dbReference type="ChEBI" id="CHEBI:43474"/>
        <dbReference type="ChEBI" id="CHEBI:57822"/>
        <dbReference type="ChEBI" id="CHEBI:61386"/>
        <dbReference type="ChEBI" id="CHEBI:83905"/>
        <dbReference type="ChEBI" id="CHEBI:456216"/>
        <dbReference type="EC" id="6.3.2.10"/>
    </reaction>
</comment>
<dbReference type="EMBL" id="QEWQ01000001">
    <property type="protein sequence ID" value="PWD81680.1"/>
    <property type="molecule type" value="Genomic_DNA"/>
</dbReference>
<gene>
    <name evidence="10" type="primary">murF</name>
    <name evidence="15" type="ORF">DC083_00325</name>
</gene>
<comment type="similarity">
    <text evidence="10">Belongs to the MurCDEF family. MurF subfamily.</text>
</comment>
<keyword evidence="16" id="KW-1185">Reference proteome</keyword>
<dbReference type="GO" id="GO:0008360">
    <property type="term" value="P:regulation of cell shape"/>
    <property type="evidence" value="ECO:0007669"/>
    <property type="project" value="UniProtKB-KW"/>
</dbReference>
<keyword evidence="6 10" id="KW-0133">Cell shape</keyword>
<evidence type="ECO:0000259" key="14">
    <source>
        <dbReference type="Pfam" id="PF08245"/>
    </source>
</evidence>
<evidence type="ECO:0000256" key="8">
    <source>
        <dbReference type="ARBA" id="ARBA00023306"/>
    </source>
</evidence>
<dbReference type="SUPFAM" id="SSF53623">
    <property type="entry name" value="MurD-like peptide ligases, catalytic domain"/>
    <property type="match status" value="1"/>
</dbReference>
<dbReference type="GO" id="GO:0005524">
    <property type="term" value="F:ATP binding"/>
    <property type="evidence" value="ECO:0007669"/>
    <property type="project" value="UniProtKB-UniRule"/>
</dbReference>
<evidence type="ECO:0000256" key="11">
    <source>
        <dbReference type="RuleBase" id="RU004136"/>
    </source>
</evidence>